<dbReference type="EMBL" id="PKPP01000591">
    <property type="protein sequence ID" value="PWA90887.1"/>
    <property type="molecule type" value="Genomic_DNA"/>
</dbReference>
<keyword evidence="3" id="KW-1185">Reference proteome</keyword>
<sequence length="103" mass="11678">MSQQANTNTSAPTSAVRNTGVKDKETVLGSNGVPTPSTDLQDYCERNYDQIMPIMAEKYLQKQKQQKLSEVKAHLAFKEASQQSESRTPHQKKDLRRNIEAKR</sequence>
<protein>
    <submittedName>
        <fullName evidence="2">Uncharacterized protein</fullName>
    </submittedName>
</protein>
<feature type="compositionally biased region" description="Polar residues" evidence="1">
    <location>
        <begin position="28"/>
        <end position="40"/>
    </location>
</feature>
<feature type="region of interest" description="Disordered" evidence="1">
    <location>
        <begin position="1"/>
        <end position="41"/>
    </location>
</feature>
<gene>
    <name evidence="2" type="ORF">CTI12_AA095970</name>
</gene>
<organism evidence="2 3">
    <name type="scientific">Artemisia annua</name>
    <name type="common">Sweet wormwood</name>
    <dbReference type="NCBI Taxonomy" id="35608"/>
    <lineage>
        <taxon>Eukaryota</taxon>
        <taxon>Viridiplantae</taxon>
        <taxon>Streptophyta</taxon>
        <taxon>Embryophyta</taxon>
        <taxon>Tracheophyta</taxon>
        <taxon>Spermatophyta</taxon>
        <taxon>Magnoliopsida</taxon>
        <taxon>eudicotyledons</taxon>
        <taxon>Gunneridae</taxon>
        <taxon>Pentapetalae</taxon>
        <taxon>asterids</taxon>
        <taxon>campanulids</taxon>
        <taxon>Asterales</taxon>
        <taxon>Asteraceae</taxon>
        <taxon>Asteroideae</taxon>
        <taxon>Anthemideae</taxon>
        <taxon>Artemisiinae</taxon>
        <taxon>Artemisia</taxon>
    </lineage>
</organism>
<dbReference type="Proteomes" id="UP000245207">
    <property type="component" value="Unassembled WGS sequence"/>
</dbReference>
<accession>A0A2U1PYV2</accession>
<feature type="compositionally biased region" description="Polar residues" evidence="1">
    <location>
        <begin position="1"/>
        <end position="17"/>
    </location>
</feature>
<name>A0A2U1PYV2_ARTAN</name>
<evidence type="ECO:0000313" key="2">
    <source>
        <dbReference type="EMBL" id="PWA90887.1"/>
    </source>
</evidence>
<reference evidence="2 3" key="1">
    <citation type="journal article" date="2018" name="Mol. Plant">
        <title>The genome of Artemisia annua provides insight into the evolution of Asteraceae family and artemisinin biosynthesis.</title>
        <authorList>
            <person name="Shen Q."/>
            <person name="Zhang L."/>
            <person name="Liao Z."/>
            <person name="Wang S."/>
            <person name="Yan T."/>
            <person name="Shi P."/>
            <person name="Liu M."/>
            <person name="Fu X."/>
            <person name="Pan Q."/>
            <person name="Wang Y."/>
            <person name="Lv Z."/>
            <person name="Lu X."/>
            <person name="Zhang F."/>
            <person name="Jiang W."/>
            <person name="Ma Y."/>
            <person name="Chen M."/>
            <person name="Hao X."/>
            <person name="Li L."/>
            <person name="Tang Y."/>
            <person name="Lv G."/>
            <person name="Zhou Y."/>
            <person name="Sun X."/>
            <person name="Brodelius P.E."/>
            <person name="Rose J.K.C."/>
            <person name="Tang K."/>
        </authorList>
    </citation>
    <scope>NUCLEOTIDE SEQUENCE [LARGE SCALE GENOMIC DNA]</scope>
    <source>
        <strain evidence="3">cv. Huhao1</strain>
        <tissue evidence="2">Leaf</tissue>
    </source>
</reference>
<comment type="caution">
    <text evidence="2">The sequence shown here is derived from an EMBL/GenBank/DDBJ whole genome shotgun (WGS) entry which is preliminary data.</text>
</comment>
<evidence type="ECO:0000313" key="3">
    <source>
        <dbReference type="Proteomes" id="UP000245207"/>
    </source>
</evidence>
<feature type="region of interest" description="Disordered" evidence="1">
    <location>
        <begin position="77"/>
        <end position="103"/>
    </location>
</feature>
<evidence type="ECO:0000256" key="1">
    <source>
        <dbReference type="SAM" id="MobiDB-lite"/>
    </source>
</evidence>
<feature type="compositionally biased region" description="Basic and acidic residues" evidence="1">
    <location>
        <begin position="87"/>
        <end position="103"/>
    </location>
</feature>
<dbReference type="AlphaFoldDB" id="A0A2U1PYV2"/>
<proteinExistence type="predicted"/>